<dbReference type="Proteomes" id="UP000291343">
    <property type="component" value="Unassembled WGS sequence"/>
</dbReference>
<dbReference type="SMR" id="A0A482WRL2"/>
<keyword evidence="2" id="KW-1185">Reference proteome</keyword>
<dbReference type="EMBL" id="QKKF02026764">
    <property type="protein sequence ID" value="RZF36245.1"/>
    <property type="molecule type" value="Genomic_DNA"/>
</dbReference>
<sequence length="103" mass="11014">MTTALPDNDDLLAEVVAASGGGMRKVNTLPDLCNMKASLALAESLARASLMTSPAAKRRLQARRLELGLGELPGYVPPKHLLLYLVSDPRDKSSSDANRLVDI</sequence>
<evidence type="ECO:0000313" key="2">
    <source>
        <dbReference type="Proteomes" id="UP000291343"/>
    </source>
</evidence>
<dbReference type="InParanoid" id="A0A482WRL2"/>
<reference evidence="1 2" key="1">
    <citation type="journal article" date="2017" name="Gigascience">
        <title>Genome sequence of the small brown planthopper, Laodelphax striatellus.</title>
        <authorList>
            <person name="Zhu J."/>
            <person name="Jiang F."/>
            <person name="Wang X."/>
            <person name="Yang P."/>
            <person name="Bao Y."/>
            <person name="Zhao W."/>
            <person name="Wang W."/>
            <person name="Lu H."/>
            <person name="Wang Q."/>
            <person name="Cui N."/>
            <person name="Li J."/>
            <person name="Chen X."/>
            <person name="Luo L."/>
            <person name="Yu J."/>
            <person name="Kang L."/>
            <person name="Cui F."/>
        </authorList>
    </citation>
    <scope>NUCLEOTIDE SEQUENCE [LARGE SCALE GENOMIC DNA]</scope>
    <source>
        <strain evidence="1">Lst14</strain>
    </source>
</reference>
<dbReference type="AlphaFoldDB" id="A0A482WRL2"/>
<name>A0A482WRL2_LAOST</name>
<dbReference type="STRING" id="195883.A0A482WRL2"/>
<comment type="caution">
    <text evidence="1">The sequence shown here is derived from an EMBL/GenBank/DDBJ whole genome shotgun (WGS) entry which is preliminary data.</text>
</comment>
<accession>A0A482WRL2</accession>
<proteinExistence type="predicted"/>
<dbReference type="OrthoDB" id="8035218at2759"/>
<protein>
    <submittedName>
        <fullName evidence="1">Uncharacterized protein</fullName>
    </submittedName>
</protein>
<gene>
    <name evidence="1" type="ORF">LSTR_LSTR013670</name>
</gene>
<organism evidence="1 2">
    <name type="scientific">Laodelphax striatellus</name>
    <name type="common">Small brown planthopper</name>
    <name type="synonym">Delphax striatella</name>
    <dbReference type="NCBI Taxonomy" id="195883"/>
    <lineage>
        <taxon>Eukaryota</taxon>
        <taxon>Metazoa</taxon>
        <taxon>Ecdysozoa</taxon>
        <taxon>Arthropoda</taxon>
        <taxon>Hexapoda</taxon>
        <taxon>Insecta</taxon>
        <taxon>Pterygota</taxon>
        <taxon>Neoptera</taxon>
        <taxon>Paraneoptera</taxon>
        <taxon>Hemiptera</taxon>
        <taxon>Auchenorrhyncha</taxon>
        <taxon>Fulgoroidea</taxon>
        <taxon>Delphacidae</taxon>
        <taxon>Criomorphinae</taxon>
        <taxon>Laodelphax</taxon>
    </lineage>
</organism>
<evidence type="ECO:0000313" key="1">
    <source>
        <dbReference type="EMBL" id="RZF36245.1"/>
    </source>
</evidence>